<dbReference type="PRINTS" id="PR00463">
    <property type="entry name" value="EP450I"/>
</dbReference>
<dbReference type="GO" id="GO:0005506">
    <property type="term" value="F:iron ion binding"/>
    <property type="evidence" value="ECO:0007669"/>
    <property type="project" value="InterPro"/>
</dbReference>
<evidence type="ECO:0000256" key="8">
    <source>
        <dbReference type="ARBA" id="ARBA00023033"/>
    </source>
</evidence>
<comment type="pathway">
    <text evidence="2">Secondary metabolite biosynthesis.</text>
</comment>
<evidence type="ECO:0000256" key="2">
    <source>
        <dbReference type="ARBA" id="ARBA00005179"/>
    </source>
</evidence>
<keyword evidence="6" id="KW-0560">Oxidoreductase</keyword>
<reference evidence="9" key="1">
    <citation type="submission" date="2021-02" db="EMBL/GenBank/DDBJ databases">
        <authorList>
            <person name="Nieuwenhuis M."/>
            <person name="Van De Peppel L.J.J."/>
        </authorList>
    </citation>
    <scope>NUCLEOTIDE SEQUENCE</scope>
    <source>
        <strain evidence="9">D49</strain>
    </source>
</reference>
<evidence type="ECO:0000256" key="1">
    <source>
        <dbReference type="ARBA" id="ARBA00001971"/>
    </source>
</evidence>
<protein>
    <recommendedName>
        <fullName evidence="11">Cytochrome P450</fullName>
    </recommendedName>
</protein>
<keyword evidence="8" id="KW-0503">Monooxygenase</keyword>
<proteinExistence type="inferred from homology"/>
<keyword evidence="5" id="KW-0479">Metal-binding</keyword>
<reference evidence="9" key="2">
    <citation type="submission" date="2021-10" db="EMBL/GenBank/DDBJ databases">
        <title>Phylogenomics reveals ancestral predisposition of the termite-cultivated fungus Termitomyces towards a domesticated lifestyle.</title>
        <authorList>
            <person name="Auxier B."/>
            <person name="Grum-Grzhimaylo A."/>
            <person name="Cardenas M.E."/>
            <person name="Lodge J.D."/>
            <person name="Laessoe T."/>
            <person name="Pedersen O."/>
            <person name="Smith M.E."/>
            <person name="Kuyper T.W."/>
            <person name="Franco-Molano E.A."/>
            <person name="Baroni T.J."/>
            <person name="Aanen D.K."/>
        </authorList>
    </citation>
    <scope>NUCLEOTIDE SEQUENCE</scope>
    <source>
        <strain evidence="9">D49</strain>
    </source>
</reference>
<dbReference type="Gene3D" id="1.10.630.10">
    <property type="entry name" value="Cytochrome P450"/>
    <property type="match status" value="1"/>
</dbReference>
<dbReference type="AlphaFoldDB" id="A0A9P7FTW2"/>
<dbReference type="InterPro" id="IPR002401">
    <property type="entry name" value="Cyt_P450_E_grp-I"/>
</dbReference>
<dbReference type="InterPro" id="IPR036396">
    <property type="entry name" value="Cyt_P450_sf"/>
</dbReference>
<dbReference type="PANTHER" id="PTHR46300:SF5">
    <property type="entry name" value="CYTOCHROME P450"/>
    <property type="match status" value="1"/>
</dbReference>
<keyword evidence="4" id="KW-0349">Heme</keyword>
<evidence type="ECO:0000313" key="10">
    <source>
        <dbReference type="Proteomes" id="UP000717328"/>
    </source>
</evidence>
<organism evidence="9 10">
    <name type="scientific">Sphagnurus paluster</name>
    <dbReference type="NCBI Taxonomy" id="117069"/>
    <lineage>
        <taxon>Eukaryota</taxon>
        <taxon>Fungi</taxon>
        <taxon>Dikarya</taxon>
        <taxon>Basidiomycota</taxon>
        <taxon>Agaricomycotina</taxon>
        <taxon>Agaricomycetes</taxon>
        <taxon>Agaricomycetidae</taxon>
        <taxon>Agaricales</taxon>
        <taxon>Tricholomatineae</taxon>
        <taxon>Lyophyllaceae</taxon>
        <taxon>Sphagnurus</taxon>
    </lineage>
</organism>
<comment type="cofactor">
    <cofactor evidence="1">
        <name>heme</name>
        <dbReference type="ChEBI" id="CHEBI:30413"/>
    </cofactor>
</comment>
<dbReference type="GO" id="GO:0004497">
    <property type="term" value="F:monooxygenase activity"/>
    <property type="evidence" value="ECO:0007669"/>
    <property type="project" value="UniProtKB-KW"/>
</dbReference>
<evidence type="ECO:0000313" key="9">
    <source>
        <dbReference type="EMBL" id="KAG5636168.1"/>
    </source>
</evidence>
<dbReference type="GO" id="GO:0016705">
    <property type="term" value="F:oxidoreductase activity, acting on paired donors, with incorporation or reduction of molecular oxygen"/>
    <property type="evidence" value="ECO:0007669"/>
    <property type="project" value="InterPro"/>
</dbReference>
<keyword evidence="10" id="KW-1185">Reference proteome</keyword>
<evidence type="ECO:0008006" key="11">
    <source>
        <dbReference type="Google" id="ProtNLM"/>
    </source>
</evidence>
<dbReference type="EMBL" id="JABCKI010005967">
    <property type="protein sequence ID" value="KAG5636168.1"/>
    <property type="molecule type" value="Genomic_DNA"/>
</dbReference>
<comment type="caution">
    <text evidence="9">The sequence shown here is derived from an EMBL/GenBank/DDBJ whole genome shotgun (WGS) entry which is preliminary data.</text>
</comment>
<name>A0A9P7FTW2_9AGAR</name>
<dbReference type="InterPro" id="IPR001128">
    <property type="entry name" value="Cyt_P450"/>
</dbReference>
<dbReference type="Pfam" id="PF00067">
    <property type="entry name" value="p450"/>
    <property type="match status" value="1"/>
</dbReference>
<evidence type="ECO:0000256" key="3">
    <source>
        <dbReference type="ARBA" id="ARBA00010617"/>
    </source>
</evidence>
<accession>A0A9P7FTW2</accession>
<gene>
    <name evidence="9" type="ORF">H0H81_008918</name>
</gene>
<dbReference type="PANTHER" id="PTHR46300">
    <property type="entry name" value="P450, PUTATIVE (EUROFUNG)-RELATED-RELATED"/>
    <property type="match status" value="1"/>
</dbReference>
<dbReference type="Proteomes" id="UP000717328">
    <property type="component" value="Unassembled WGS sequence"/>
</dbReference>
<evidence type="ECO:0000256" key="5">
    <source>
        <dbReference type="ARBA" id="ARBA00022723"/>
    </source>
</evidence>
<dbReference type="OrthoDB" id="2789670at2759"/>
<keyword evidence="7" id="KW-0408">Iron</keyword>
<sequence length="121" mass="13911">MVLYPETQLEAQKEIDAIIGSDRLPELGDRRSLPYLECLVQELLRWNLATPVGFPHRVLEDDVYNGMFIPKGSTIIANARAMTWDESTYKEPFKFEPKRFMAEPFGHGEPFTTVAFGFGRR</sequence>
<evidence type="ECO:0000256" key="4">
    <source>
        <dbReference type="ARBA" id="ARBA00022617"/>
    </source>
</evidence>
<comment type="similarity">
    <text evidence="3">Belongs to the cytochrome P450 family.</text>
</comment>
<dbReference type="InterPro" id="IPR050364">
    <property type="entry name" value="Cytochrome_P450_fung"/>
</dbReference>
<evidence type="ECO:0000256" key="6">
    <source>
        <dbReference type="ARBA" id="ARBA00023002"/>
    </source>
</evidence>
<dbReference type="SUPFAM" id="SSF48264">
    <property type="entry name" value="Cytochrome P450"/>
    <property type="match status" value="1"/>
</dbReference>
<dbReference type="GO" id="GO:0020037">
    <property type="term" value="F:heme binding"/>
    <property type="evidence" value="ECO:0007669"/>
    <property type="project" value="InterPro"/>
</dbReference>
<evidence type="ECO:0000256" key="7">
    <source>
        <dbReference type="ARBA" id="ARBA00023004"/>
    </source>
</evidence>